<dbReference type="PANTHER" id="PTHR45973">
    <property type="entry name" value="PROTEIN PHOSPHATASE 1 REGULATORY SUBUNIT SDS22-RELATED"/>
    <property type="match status" value="1"/>
</dbReference>
<evidence type="ECO:0000256" key="1">
    <source>
        <dbReference type="ARBA" id="ARBA00022614"/>
    </source>
</evidence>
<name>A0A1J1GWD0_PLAGA</name>
<dbReference type="VEuPathDB" id="PlasmoDB:PGAL8A_00443000"/>
<protein>
    <submittedName>
        <fullName evidence="3">Leucine-rich repeat protein, putative</fullName>
    </submittedName>
</protein>
<comment type="caution">
    <text evidence="3">The sequence shown here is derived from an EMBL/GenBank/DDBJ whole genome shotgun (WGS) entry which is preliminary data.</text>
</comment>
<keyword evidence="4" id="KW-1185">Reference proteome</keyword>
<evidence type="ECO:0000256" key="2">
    <source>
        <dbReference type="ARBA" id="ARBA00022737"/>
    </source>
</evidence>
<sequence length="626" mass="75269">MFNNEKMSETKEEYKEDKKNYLNYEKREDINNKIFYNTIAENDYKNISTNIINEKMLIEEIEKCNNVKKNNIIDEFYHVKNLSLENRKILLIQNINLLKNLEELYLDNNLIEELENLDELVNLKILSVSNNNIEEIKNLDNLINLSELNLHNNKIKKIENLNCNKNLKILILSKNCIENLENIFYLRCLEKIRFLNLIDNPICNIKNLSFYIISNLKNIKYFNNEILTIKNSQIEKNNIDNKTYEETKEIKNIHLSNNINDTNDYEKKLFEAHLYDITILSNSLFDEKKEPVVLFKIDNYLKIKEDYLQNIQNINSEIINKILILNEERKKSSDEFENEVENFISKSMLENISAYKKLKERAKKVIRDILNFLNLKEGIKNMMIKKCPDYYKKRLEINENKDLNDTFKNGIKGIWKNLNLNFDMLIFNEHQEGNECEKNDNISNKNENINIFVQKDNYIILKNYIENNIEENFFFRDKLINEELMNIVSLNNFIEKFKLNISKIIKVINDNIYDYFRKLEDLEQSYNSKILNFFSEVKNNNNDQPTIIFKEEEINEYYIYKGYRSNVLNNLEDIISNNYHKSSSFLVEEKKKYLFLKSRERIVEVENIVDMFNDLFYSYLYILHVK</sequence>
<dbReference type="SMART" id="SM00369">
    <property type="entry name" value="LRR_TYP"/>
    <property type="match status" value="4"/>
</dbReference>
<dbReference type="PROSITE" id="PS51450">
    <property type="entry name" value="LRR"/>
    <property type="match status" value="5"/>
</dbReference>
<keyword evidence="1" id="KW-0433">Leucine-rich repeat</keyword>
<dbReference type="GeneID" id="39732963"/>
<dbReference type="PANTHER" id="PTHR45973:SF33">
    <property type="entry name" value="CHROMOSOME UNDETERMINED SCAFFOLD_20, WHOLE GENOME SHOTGUN SEQUENCE"/>
    <property type="match status" value="1"/>
</dbReference>
<dbReference type="InterPro" id="IPR003591">
    <property type="entry name" value="Leu-rich_rpt_typical-subtyp"/>
</dbReference>
<reference evidence="3" key="1">
    <citation type="submission" date="2015-04" db="EMBL/GenBank/DDBJ databases">
        <authorList>
            <consortium name="Pathogen Informatics"/>
        </authorList>
    </citation>
    <scope>NUCLEOTIDE SEQUENCE [LARGE SCALE GENOMIC DNA]</scope>
    <source>
        <strain evidence="3">8A</strain>
    </source>
</reference>
<organism evidence="3 4">
    <name type="scientific">Plasmodium gallinaceum</name>
    <dbReference type="NCBI Taxonomy" id="5849"/>
    <lineage>
        <taxon>Eukaryota</taxon>
        <taxon>Sar</taxon>
        <taxon>Alveolata</taxon>
        <taxon>Apicomplexa</taxon>
        <taxon>Aconoidasida</taxon>
        <taxon>Haemosporida</taxon>
        <taxon>Plasmodiidae</taxon>
        <taxon>Plasmodium</taxon>
        <taxon>Plasmodium (Haemamoeba)</taxon>
    </lineage>
</organism>
<dbReference type="InterPro" id="IPR001611">
    <property type="entry name" value="Leu-rich_rpt"/>
</dbReference>
<keyword evidence="2" id="KW-0677">Repeat</keyword>
<dbReference type="Gene3D" id="3.80.10.10">
    <property type="entry name" value="Ribonuclease Inhibitor"/>
    <property type="match status" value="1"/>
</dbReference>
<dbReference type="EMBL" id="CVMV01000070">
    <property type="protein sequence ID" value="CRG96849.1"/>
    <property type="molecule type" value="Genomic_DNA"/>
</dbReference>
<dbReference type="Proteomes" id="UP000220797">
    <property type="component" value="Unassembled WGS sequence"/>
</dbReference>
<evidence type="ECO:0000313" key="3">
    <source>
        <dbReference type="EMBL" id="CRG96849.1"/>
    </source>
</evidence>
<evidence type="ECO:0000313" key="4">
    <source>
        <dbReference type="Proteomes" id="UP000220797"/>
    </source>
</evidence>
<gene>
    <name evidence="3" type="primary">LRR8</name>
    <name evidence="3" type="ORF">PGAL8A_00443000</name>
</gene>
<proteinExistence type="predicted"/>
<dbReference type="AlphaFoldDB" id="A0A1J1GWD0"/>
<dbReference type="InterPro" id="IPR050576">
    <property type="entry name" value="Cilia_flagella_integrity"/>
</dbReference>
<dbReference type="InterPro" id="IPR032675">
    <property type="entry name" value="LRR_dom_sf"/>
</dbReference>
<dbReference type="OrthoDB" id="27917at2759"/>
<accession>A0A1J1GWD0</accession>
<dbReference type="Pfam" id="PF14580">
    <property type="entry name" value="LRR_9"/>
    <property type="match status" value="1"/>
</dbReference>
<dbReference type="SUPFAM" id="SSF52075">
    <property type="entry name" value="Outer arm dynein light chain 1"/>
    <property type="match status" value="1"/>
</dbReference>
<dbReference type="SMART" id="SM00365">
    <property type="entry name" value="LRR_SD22"/>
    <property type="match status" value="5"/>
</dbReference>
<dbReference type="RefSeq" id="XP_028529652.1">
    <property type="nucleotide sequence ID" value="XM_028673172.1"/>
</dbReference>